<protein>
    <submittedName>
        <fullName evidence="2">Aminotransferase class III-fold pyridoxal phosphate-dependent enzyme</fullName>
    </submittedName>
</protein>
<comment type="caution">
    <text evidence="2">The sequence shown here is derived from an EMBL/GenBank/DDBJ whole genome shotgun (WGS) entry which is preliminary data.</text>
</comment>
<evidence type="ECO:0000313" key="2">
    <source>
        <dbReference type="EMBL" id="MER8937676.1"/>
    </source>
</evidence>
<dbReference type="GO" id="GO:0008483">
    <property type="term" value="F:transaminase activity"/>
    <property type="evidence" value="ECO:0007669"/>
    <property type="project" value="UniProtKB-KW"/>
</dbReference>
<dbReference type="Gene3D" id="3.90.1150.10">
    <property type="entry name" value="Aspartate Aminotransferase, domain 1"/>
    <property type="match status" value="1"/>
</dbReference>
<reference evidence="2 3" key="1">
    <citation type="journal article" date="2024" name="Proc. Natl. Acad. Sci. U.S.A.">
        <title>The evolutionary genomics of adaptation to stress in wild rhizobium bacteria.</title>
        <authorList>
            <person name="Kehlet-Delgado H."/>
            <person name="Montoya A.P."/>
            <person name="Jensen K.T."/>
            <person name="Wendlandt C.E."/>
            <person name="Dexheimer C."/>
            <person name="Roberts M."/>
            <person name="Torres Martinez L."/>
            <person name="Friesen M.L."/>
            <person name="Griffitts J.S."/>
            <person name="Porter S.S."/>
        </authorList>
    </citation>
    <scope>NUCLEOTIDE SEQUENCE [LARGE SCALE GENOMIC DNA]</scope>
    <source>
        <strain evidence="2 3">M0729</strain>
    </source>
</reference>
<dbReference type="PANTHER" id="PTHR43094:SF1">
    <property type="entry name" value="AMINOTRANSFERASE CLASS-III"/>
    <property type="match status" value="1"/>
</dbReference>
<dbReference type="InterPro" id="IPR005814">
    <property type="entry name" value="Aminotrans_3"/>
</dbReference>
<evidence type="ECO:0000313" key="3">
    <source>
        <dbReference type="Proteomes" id="UP001464387"/>
    </source>
</evidence>
<gene>
    <name evidence="2" type="ORF">NKI33_32635</name>
</gene>
<dbReference type="RefSeq" id="WP_352657958.1">
    <property type="nucleotide sequence ID" value="NZ_JAMYMY010000071.1"/>
</dbReference>
<name>A0ABV1YR48_9HYPH</name>
<keyword evidence="3" id="KW-1185">Reference proteome</keyword>
<keyword evidence="2" id="KW-0032">Aminotransferase</keyword>
<dbReference type="InterPro" id="IPR015422">
    <property type="entry name" value="PyrdxlP-dep_Trfase_small"/>
</dbReference>
<dbReference type="InterPro" id="IPR015424">
    <property type="entry name" value="PyrdxlP-dep_Trfase"/>
</dbReference>
<comment type="similarity">
    <text evidence="1">Belongs to the class-III pyridoxal-phosphate-dependent aminotransferase family.</text>
</comment>
<feature type="non-terminal residue" evidence="2">
    <location>
        <position position="1"/>
    </location>
</feature>
<proteinExistence type="inferred from homology"/>
<dbReference type="SUPFAM" id="SSF53383">
    <property type="entry name" value="PLP-dependent transferases"/>
    <property type="match status" value="1"/>
</dbReference>
<dbReference type="EMBL" id="JAMYPJ010000091">
    <property type="protein sequence ID" value="MER8937676.1"/>
    <property type="molecule type" value="Genomic_DNA"/>
</dbReference>
<dbReference type="Proteomes" id="UP001464387">
    <property type="component" value="Unassembled WGS sequence"/>
</dbReference>
<accession>A0ABV1YR48</accession>
<dbReference type="PANTHER" id="PTHR43094">
    <property type="entry name" value="AMINOTRANSFERASE"/>
    <property type="match status" value="1"/>
</dbReference>
<organism evidence="2 3">
    <name type="scientific">Mesorhizobium opportunistum</name>
    <dbReference type="NCBI Taxonomy" id="593909"/>
    <lineage>
        <taxon>Bacteria</taxon>
        <taxon>Pseudomonadati</taxon>
        <taxon>Pseudomonadota</taxon>
        <taxon>Alphaproteobacteria</taxon>
        <taxon>Hyphomicrobiales</taxon>
        <taxon>Phyllobacteriaceae</taxon>
        <taxon>Mesorhizobium</taxon>
    </lineage>
</organism>
<keyword evidence="2" id="KW-0808">Transferase</keyword>
<dbReference type="Pfam" id="PF00202">
    <property type="entry name" value="Aminotran_3"/>
    <property type="match status" value="1"/>
</dbReference>
<sequence length="142" mass="15345">HGFTYSGHPVTAAVAAEAIRIYREIDLVNQARCLGEYLHAALAEALGDHTLVGEVRGRGFIAGIQIVEDRAARRAFAPELRIGTDVERRCREHGVMIRNMGDVLAICPPYVITPKEIDAMVDGIRAALDETAAAHARTGQSA</sequence>
<evidence type="ECO:0000256" key="1">
    <source>
        <dbReference type="ARBA" id="ARBA00008954"/>
    </source>
</evidence>